<dbReference type="WBParaSite" id="HCON_00070130-00001">
    <property type="protein sequence ID" value="HCON_00070130-00001"/>
    <property type="gene ID" value="HCON_00070130"/>
</dbReference>
<dbReference type="GO" id="GO:0016274">
    <property type="term" value="F:protein-arginine N-methyltransferase activity"/>
    <property type="evidence" value="ECO:0007669"/>
    <property type="project" value="InterPro"/>
</dbReference>
<evidence type="ECO:0000313" key="13">
    <source>
        <dbReference type="WBParaSite" id="HCON_00070130-00001"/>
    </source>
</evidence>
<evidence type="ECO:0000256" key="3">
    <source>
        <dbReference type="ARBA" id="ARBA00022691"/>
    </source>
</evidence>
<dbReference type="PROSITE" id="PS51678">
    <property type="entry name" value="SAM_MT_PRMT"/>
    <property type="match status" value="1"/>
</dbReference>
<dbReference type="InterPro" id="IPR035247">
    <property type="entry name" value="PRMT5_TIM"/>
</dbReference>
<evidence type="ECO:0000259" key="11">
    <source>
        <dbReference type="Pfam" id="PF17286"/>
    </source>
</evidence>
<dbReference type="Pfam" id="PF05185">
    <property type="entry name" value="PRMT5"/>
    <property type="match status" value="1"/>
</dbReference>
<dbReference type="Proteomes" id="UP000025227">
    <property type="component" value="Unplaced"/>
</dbReference>
<evidence type="ECO:0000256" key="2">
    <source>
        <dbReference type="ARBA" id="ARBA00022679"/>
    </source>
</evidence>
<dbReference type="Pfam" id="PF17286">
    <property type="entry name" value="PRMT5_C"/>
    <property type="match status" value="1"/>
</dbReference>
<dbReference type="Pfam" id="PF17285">
    <property type="entry name" value="PRMT5_TIM"/>
    <property type="match status" value="1"/>
</dbReference>
<dbReference type="InterPro" id="IPR035248">
    <property type="entry name" value="PRMT5_C"/>
</dbReference>
<dbReference type="OMA" id="IKYAWYE"/>
<protein>
    <recommendedName>
        <fullName evidence="4">Protein arginine N-methyltransferase</fullName>
    </recommendedName>
</protein>
<keyword evidence="2 4" id="KW-0808">Transferase</keyword>
<accession>A0A7I4YC01</accession>
<dbReference type="GO" id="GO:0006355">
    <property type="term" value="P:regulation of DNA-templated transcription"/>
    <property type="evidence" value="ECO:0007669"/>
    <property type="project" value="TreeGrafter"/>
</dbReference>
<sequence length="757" mass="86116">MTSPVKKSKKKSSNGEGEMDYDRSFPKCVDASNWKGVDMAKMQTATTSNGMVMKGDELAVQSLSAQNQCSPEDRQRINVGWVAGPADAKEEYDHKIAVYSQRLGCQMYNFVSYPIGGVKRGFWKPNSTTAVPPPIDLPDVQLQNHLWETYVNAQISPWIDCDSEKEELAALSEVELQKELNYCAYMGLRSAVFRLKHADSPRLARILNQWLWTKNVNLCLWILVPTSAEDLVRLLSDERDCWAVWADFRKLCSNFSSQKLIAGLHLTADIDYEFVDKKLISRWKAEPLATFCVDVDAFVTCKDSQELCLPPAHANLLVELWMSDNSRIMVRGPRDHEISTQVQLQCAQALRSIVRDVSARSSSTPVSGFLVDSNINYVDVLQVPLQPLADNLDSGVYNTFEQDPVKYRRYREAVELAIHDYGESAARPERLVLYILGAGRGPLVTCSIEAERNYNARFRCKRDRLQFEVYVVEKNANAIVTLKYMNQNVWRRRCVIIEADMRDVPSIAAEHGYPQPDIIVSELLGSFGDNELSPECLDGITPLLKPSTISIPQKYTSFVAPIMSLHMHQQIRLCSASYWNRGLPAHGRIGPQLQLDGSYRQNYPQGEHVANMDQIYVAFLRQYCALADPKPVFTFVHPNFENKSNERSASISFEMDRPADLMGFAGYFHMNLYKDITLSIEPSTFSDGMISWFPALIPLRELYRVLPTEKVALYIERKVDDSGVWYEWFIHHTDTDGELHATAVQNRNGESYYMKLH</sequence>
<dbReference type="FunFam" id="2.70.160.11:FF:000028">
    <property type="entry name" value="Protein arginine N-methyltransferase 5"/>
    <property type="match status" value="1"/>
</dbReference>
<evidence type="ECO:0000256" key="6">
    <source>
        <dbReference type="PIRSR" id="PIRSR015894-2"/>
    </source>
</evidence>
<feature type="binding site" evidence="6">
    <location>
        <position position="397"/>
    </location>
    <ligand>
        <name>S-adenosyl-L-methionine</name>
        <dbReference type="ChEBI" id="CHEBI:59789"/>
    </ligand>
</feature>
<dbReference type="Gene3D" id="2.70.160.11">
    <property type="entry name" value="Hnrnp arginine n-methyltransferase1"/>
    <property type="match status" value="1"/>
</dbReference>
<evidence type="ECO:0000313" key="12">
    <source>
        <dbReference type="Proteomes" id="UP000025227"/>
    </source>
</evidence>
<proteinExistence type="inferred from homology"/>
<dbReference type="Gene3D" id="3.40.50.150">
    <property type="entry name" value="Vaccinia Virus protein VP39"/>
    <property type="match status" value="1"/>
</dbReference>
<feature type="binding site" evidence="6">
    <location>
        <begin position="500"/>
        <end position="501"/>
    </location>
    <ligand>
        <name>S-adenosyl-L-methionine</name>
        <dbReference type="ChEBI" id="CHEBI:59789"/>
    </ligand>
</feature>
<dbReference type="OrthoDB" id="1368803at2759"/>
<keyword evidence="3 4" id="KW-0949">S-adenosyl-L-methionine</keyword>
<feature type="domain" description="PRMT5 oligomerisation" evidence="11">
    <location>
        <begin position="554"/>
        <end position="754"/>
    </location>
</feature>
<feature type="binding site" evidence="6">
    <location>
        <begin position="406"/>
        <end position="407"/>
    </location>
    <ligand>
        <name>S-adenosyl-L-methionine</name>
        <dbReference type="ChEBI" id="CHEBI:59789"/>
    </ligand>
</feature>
<dbReference type="InterPro" id="IPR025799">
    <property type="entry name" value="Arg_MeTrfase"/>
</dbReference>
<evidence type="ECO:0000256" key="5">
    <source>
        <dbReference type="PIRSR" id="PIRSR015894-1"/>
    </source>
</evidence>
<dbReference type="SUPFAM" id="SSF53335">
    <property type="entry name" value="S-adenosyl-L-methionine-dependent methyltransferases"/>
    <property type="match status" value="1"/>
</dbReference>
<dbReference type="GO" id="GO:0032259">
    <property type="term" value="P:methylation"/>
    <property type="evidence" value="ECO:0007669"/>
    <property type="project" value="UniProtKB-KW"/>
</dbReference>
<dbReference type="AlphaFoldDB" id="A0A7I4YC01"/>
<dbReference type="InterPro" id="IPR029063">
    <property type="entry name" value="SAM-dependent_MTases_sf"/>
</dbReference>
<keyword evidence="1 4" id="KW-0489">Methyltransferase</keyword>
<evidence type="ECO:0000259" key="10">
    <source>
        <dbReference type="Pfam" id="PF17285"/>
    </source>
</evidence>
<dbReference type="InterPro" id="IPR007857">
    <property type="entry name" value="Arg_MeTrfase_PRMT5"/>
</dbReference>
<dbReference type="PANTHER" id="PTHR10738:SF0">
    <property type="entry name" value="PROTEIN ARGININE N-METHYLTRANSFERASE 5"/>
    <property type="match status" value="1"/>
</dbReference>
<feature type="region of interest" description="Disordered" evidence="8">
    <location>
        <begin position="1"/>
        <end position="23"/>
    </location>
</feature>
<comment type="similarity">
    <text evidence="4">Belongs to the class I-like SAM-binding methyltransferase superfamily.</text>
</comment>
<dbReference type="Gene3D" id="3.20.20.150">
    <property type="entry name" value="Divalent-metal-dependent TIM barrel enzymes"/>
    <property type="match status" value="1"/>
</dbReference>
<feature type="site" description="Critical for specifying symmetric addition of methyl groups" evidence="7">
    <location>
        <position position="400"/>
    </location>
</feature>
<feature type="domain" description="PRMT5 arginine-N-methyltransferase" evidence="9">
    <location>
        <begin position="375"/>
        <end position="551"/>
    </location>
</feature>
<evidence type="ECO:0000256" key="8">
    <source>
        <dbReference type="SAM" id="MobiDB-lite"/>
    </source>
</evidence>
<keyword evidence="12" id="KW-1185">Reference proteome</keyword>
<feature type="binding site" evidence="6">
    <location>
        <position position="473"/>
    </location>
    <ligand>
        <name>S-adenosyl-L-methionine</name>
        <dbReference type="ChEBI" id="CHEBI:59789"/>
    </ligand>
</feature>
<feature type="active site" description="Proton donor/acceptor" evidence="5">
    <location>
        <position position="531"/>
    </location>
</feature>
<dbReference type="GO" id="GO:0005634">
    <property type="term" value="C:nucleus"/>
    <property type="evidence" value="ECO:0007669"/>
    <property type="project" value="TreeGrafter"/>
</dbReference>
<evidence type="ECO:0000256" key="7">
    <source>
        <dbReference type="PIRSR" id="PIRSR015894-3"/>
    </source>
</evidence>
<dbReference type="PIRSF" id="PIRSF015894">
    <property type="entry name" value="Skb1_MeTrfase"/>
    <property type="match status" value="1"/>
</dbReference>
<evidence type="ECO:0000256" key="4">
    <source>
        <dbReference type="PIRNR" id="PIRNR015894"/>
    </source>
</evidence>
<feature type="active site" description="Proton donor/acceptor" evidence="5">
    <location>
        <position position="522"/>
    </location>
</feature>
<feature type="domain" description="PRMT5 TIM barrel" evidence="10">
    <location>
        <begin position="108"/>
        <end position="337"/>
    </location>
</feature>
<dbReference type="PANTHER" id="PTHR10738">
    <property type="entry name" value="PROTEIN ARGININE N-METHYLTRANSFERASE 5"/>
    <property type="match status" value="1"/>
</dbReference>
<feature type="compositionally biased region" description="Basic residues" evidence="8">
    <location>
        <begin position="1"/>
        <end position="12"/>
    </location>
</feature>
<reference evidence="13" key="1">
    <citation type="submission" date="2020-12" db="UniProtKB">
        <authorList>
            <consortium name="WormBaseParasite"/>
        </authorList>
    </citation>
    <scope>IDENTIFICATION</scope>
    <source>
        <strain evidence="13">MHco3</strain>
    </source>
</reference>
<dbReference type="CDD" id="cd02440">
    <property type="entry name" value="AdoMet_MTases"/>
    <property type="match status" value="1"/>
</dbReference>
<organism evidence="12 13">
    <name type="scientific">Haemonchus contortus</name>
    <name type="common">Barber pole worm</name>
    <dbReference type="NCBI Taxonomy" id="6289"/>
    <lineage>
        <taxon>Eukaryota</taxon>
        <taxon>Metazoa</taxon>
        <taxon>Ecdysozoa</taxon>
        <taxon>Nematoda</taxon>
        <taxon>Chromadorea</taxon>
        <taxon>Rhabditida</taxon>
        <taxon>Rhabditina</taxon>
        <taxon>Rhabditomorpha</taxon>
        <taxon>Strongyloidea</taxon>
        <taxon>Trichostrongylidae</taxon>
        <taxon>Haemonchus</taxon>
    </lineage>
</organism>
<name>A0A7I4YC01_HAECO</name>
<dbReference type="InterPro" id="IPR035075">
    <property type="entry name" value="PRMT5"/>
</dbReference>
<dbReference type="GO" id="GO:0005829">
    <property type="term" value="C:cytosol"/>
    <property type="evidence" value="ECO:0007669"/>
    <property type="project" value="TreeGrafter"/>
</dbReference>
<evidence type="ECO:0000256" key="1">
    <source>
        <dbReference type="ARBA" id="ARBA00022603"/>
    </source>
</evidence>
<evidence type="ECO:0000259" key="9">
    <source>
        <dbReference type="Pfam" id="PF05185"/>
    </source>
</evidence>